<dbReference type="Proteomes" id="UP001281761">
    <property type="component" value="Unassembled WGS sequence"/>
</dbReference>
<evidence type="ECO:0000313" key="2">
    <source>
        <dbReference type="Proteomes" id="UP001281761"/>
    </source>
</evidence>
<sequence>MKILDTLVRFCSPGVLLALVKADMIPQLIITLNPQSLSFTESIDIHTVLVSSITGSLWLATPDGLNQLELEDGYEEQAVHETVLKQVLAPSENNPGYFWNSSPTSSDFVHIINQHWLLFFICLYF</sequence>
<evidence type="ECO:0000313" key="1">
    <source>
        <dbReference type="EMBL" id="KAK2957917.1"/>
    </source>
</evidence>
<organism evidence="1 2">
    <name type="scientific">Blattamonas nauphoetae</name>
    <dbReference type="NCBI Taxonomy" id="2049346"/>
    <lineage>
        <taxon>Eukaryota</taxon>
        <taxon>Metamonada</taxon>
        <taxon>Preaxostyla</taxon>
        <taxon>Oxymonadida</taxon>
        <taxon>Blattamonas</taxon>
    </lineage>
</organism>
<gene>
    <name evidence="1" type="ORF">BLNAU_7093</name>
</gene>
<accession>A0ABQ9Y2E9</accession>
<comment type="caution">
    <text evidence="1">The sequence shown here is derived from an EMBL/GenBank/DDBJ whole genome shotgun (WGS) entry which is preliminary data.</text>
</comment>
<keyword evidence="2" id="KW-1185">Reference proteome</keyword>
<protein>
    <submittedName>
        <fullName evidence="1">Uncharacterized protein</fullName>
    </submittedName>
</protein>
<dbReference type="EMBL" id="JARBJD010000042">
    <property type="protein sequence ID" value="KAK2957917.1"/>
    <property type="molecule type" value="Genomic_DNA"/>
</dbReference>
<proteinExistence type="predicted"/>
<name>A0ABQ9Y2E9_9EUKA</name>
<reference evidence="1 2" key="1">
    <citation type="journal article" date="2022" name="bioRxiv">
        <title>Genomics of Preaxostyla Flagellates Illuminates Evolutionary Transitions and the Path Towards Mitochondrial Loss.</title>
        <authorList>
            <person name="Novak L.V.F."/>
            <person name="Treitli S.C."/>
            <person name="Pyrih J."/>
            <person name="Halakuc P."/>
            <person name="Pipaliya S.V."/>
            <person name="Vacek V."/>
            <person name="Brzon O."/>
            <person name="Soukal P."/>
            <person name="Eme L."/>
            <person name="Dacks J.B."/>
            <person name="Karnkowska A."/>
            <person name="Elias M."/>
            <person name="Hampl V."/>
        </authorList>
    </citation>
    <scope>NUCLEOTIDE SEQUENCE [LARGE SCALE GENOMIC DNA]</scope>
    <source>
        <strain evidence="1">NAU3</strain>
        <tissue evidence="1">Gut</tissue>
    </source>
</reference>